<keyword evidence="5 6" id="KW-0472">Membrane</keyword>
<feature type="transmembrane region" description="Helical" evidence="6">
    <location>
        <begin position="83"/>
        <end position="105"/>
    </location>
</feature>
<dbReference type="InterPro" id="IPR036259">
    <property type="entry name" value="MFS_trans_sf"/>
</dbReference>
<reference evidence="7 8" key="1">
    <citation type="submission" date="2020-08" db="EMBL/GenBank/DDBJ databases">
        <title>Sequencing the genomes of 1000 actinobacteria strains.</title>
        <authorList>
            <person name="Klenk H.-P."/>
        </authorList>
    </citation>
    <scope>NUCLEOTIDE SEQUENCE [LARGE SCALE GENOMIC DNA]</scope>
    <source>
        <strain evidence="7 8">DSM 44551</strain>
    </source>
</reference>
<dbReference type="RefSeq" id="WP_184393466.1">
    <property type="nucleotide sequence ID" value="NZ_JACHDB010000001.1"/>
</dbReference>
<dbReference type="Pfam" id="PF07690">
    <property type="entry name" value="MFS_1"/>
    <property type="match status" value="1"/>
</dbReference>
<comment type="subcellular location">
    <subcellularLocation>
        <location evidence="1">Cell membrane</location>
        <topology evidence="1">Multi-pass membrane protein</topology>
    </subcellularLocation>
</comment>
<dbReference type="PANTHER" id="PTHR23513">
    <property type="entry name" value="INTEGRAL MEMBRANE EFFLUX PROTEIN-RELATED"/>
    <property type="match status" value="1"/>
</dbReference>
<name>A0A7W8QNA6_9ACTN</name>
<feature type="transmembrane region" description="Helical" evidence="6">
    <location>
        <begin position="336"/>
        <end position="356"/>
    </location>
</feature>
<keyword evidence="3 6" id="KW-0812">Transmembrane</keyword>
<keyword evidence="8" id="KW-1185">Reference proteome</keyword>
<comment type="caution">
    <text evidence="7">The sequence shown here is derived from an EMBL/GenBank/DDBJ whole genome shotgun (WGS) entry which is preliminary data.</text>
</comment>
<evidence type="ECO:0000256" key="1">
    <source>
        <dbReference type="ARBA" id="ARBA00004651"/>
    </source>
</evidence>
<feature type="transmembrane region" description="Helical" evidence="6">
    <location>
        <begin position="146"/>
        <end position="168"/>
    </location>
</feature>
<protein>
    <submittedName>
        <fullName evidence="7">MFS family permease</fullName>
    </submittedName>
</protein>
<dbReference type="EMBL" id="JACHDB010000001">
    <property type="protein sequence ID" value="MBB5433588.1"/>
    <property type="molecule type" value="Genomic_DNA"/>
</dbReference>
<gene>
    <name evidence="7" type="ORF">HDA36_003672</name>
</gene>
<feature type="transmembrane region" description="Helical" evidence="6">
    <location>
        <begin position="277"/>
        <end position="298"/>
    </location>
</feature>
<dbReference type="PANTHER" id="PTHR23513:SF17">
    <property type="entry name" value="MEMBRANE PROTEIN"/>
    <property type="match status" value="1"/>
</dbReference>
<evidence type="ECO:0000313" key="7">
    <source>
        <dbReference type="EMBL" id="MBB5433588.1"/>
    </source>
</evidence>
<dbReference type="Proteomes" id="UP000572635">
    <property type="component" value="Unassembled WGS sequence"/>
</dbReference>
<organism evidence="7 8">
    <name type="scientific">Nocardiopsis composta</name>
    <dbReference type="NCBI Taxonomy" id="157465"/>
    <lineage>
        <taxon>Bacteria</taxon>
        <taxon>Bacillati</taxon>
        <taxon>Actinomycetota</taxon>
        <taxon>Actinomycetes</taxon>
        <taxon>Streptosporangiales</taxon>
        <taxon>Nocardiopsidaceae</taxon>
        <taxon>Nocardiopsis</taxon>
    </lineage>
</organism>
<dbReference type="CDD" id="cd06173">
    <property type="entry name" value="MFS_MefA_like"/>
    <property type="match status" value="1"/>
</dbReference>
<feature type="transmembrane region" description="Helical" evidence="6">
    <location>
        <begin position="242"/>
        <end position="265"/>
    </location>
</feature>
<proteinExistence type="predicted"/>
<feature type="transmembrane region" description="Helical" evidence="6">
    <location>
        <begin position="396"/>
        <end position="418"/>
    </location>
</feature>
<sequence length="438" mass="44211">MSFFGDLRTVLRGPRFRRLFGTRLVSQFADGVYQAGLAGYVFFNPEQHTAAGDVAAAFAVLLLPFSVVGPFAGVLIDRWSRRQVLLVSALAKAVLAGLTGVLVAAGADGAAFLAAALVLLSVNRFFLAALSAALPHVVPADRLMMANAVTPTCGTAAGFLGAGVGAGLRLIGGDGASGTAAVLLGAGVFFAAAGAVSLTLGRRELGPDLEEAPPRVREAVRGVVSGLADGARHIWSRRPARYGLGTIGGHRFLFGVSTLMTLLLYNNTFTAGGVAGFAGFSVALAASAAGFLAGAVATPWATARMAPGSWIALLLACGGAVLLVFGLPFSPVLFPLAAFGLGVVSQGVKVTVDTLVQRYVDDAYRGRVFSVYDMLFNACFAAAAAVAAAAVPPSGVSAAVVCCMAAGYAAMAAGWAVYARRGGAPGVAGPVNASPGSR</sequence>
<feature type="transmembrane region" description="Helical" evidence="6">
    <location>
        <begin position="180"/>
        <end position="200"/>
    </location>
</feature>
<evidence type="ECO:0000256" key="3">
    <source>
        <dbReference type="ARBA" id="ARBA00022692"/>
    </source>
</evidence>
<dbReference type="AlphaFoldDB" id="A0A7W8QNA6"/>
<dbReference type="SUPFAM" id="SSF103473">
    <property type="entry name" value="MFS general substrate transporter"/>
    <property type="match status" value="1"/>
</dbReference>
<feature type="transmembrane region" description="Helical" evidence="6">
    <location>
        <begin position="55"/>
        <end position="76"/>
    </location>
</feature>
<evidence type="ECO:0000256" key="5">
    <source>
        <dbReference type="ARBA" id="ARBA00023136"/>
    </source>
</evidence>
<feature type="transmembrane region" description="Helical" evidence="6">
    <location>
        <begin position="310"/>
        <end position="330"/>
    </location>
</feature>
<evidence type="ECO:0000256" key="4">
    <source>
        <dbReference type="ARBA" id="ARBA00022989"/>
    </source>
</evidence>
<evidence type="ECO:0000313" key="8">
    <source>
        <dbReference type="Proteomes" id="UP000572635"/>
    </source>
</evidence>
<dbReference type="Gene3D" id="1.20.1250.20">
    <property type="entry name" value="MFS general substrate transporter like domains"/>
    <property type="match status" value="1"/>
</dbReference>
<dbReference type="GO" id="GO:0005886">
    <property type="term" value="C:plasma membrane"/>
    <property type="evidence" value="ECO:0007669"/>
    <property type="project" value="UniProtKB-SubCell"/>
</dbReference>
<feature type="transmembrane region" description="Helical" evidence="6">
    <location>
        <begin position="111"/>
        <end position="134"/>
    </location>
</feature>
<dbReference type="GO" id="GO:0022857">
    <property type="term" value="F:transmembrane transporter activity"/>
    <property type="evidence" value="ECO:0007669"/>
    <property type="project" value="InterPro"/>
</dbReference>
<feature type="transmembrane region" description="Helical" evidence="6">
    <location>
        <begin position="368"/>
        <end position="390"/>
    </location>
</feature>
<evidence type="ECO:0000256" key="6">
    <source>
        <dbReference type="SAM" id="Phobius"/>
    </source>
</evidence>
<keyword evidence="4 6" id="KW-1133">Transmembrane helix</keyword>
<keyword evidence="2" id="KW-1003">Cell membrane</keyword>
<dbReference type="InterPro" id="IPR011701">
    <property type="entry name" value="MFS"/>
</dbReference>
<accession>A0A7W8QNA6</accession>
<evidence type="ECO:0000256" key="2">
    <source>
        <dbReference type="ARBA" id="ARBA00022475"/>
    </source>
</evidence>